<name>A0A9D2DEW4_9BACT</name>
<gene>
    <name evidence="1" type="ORF">H9816_07325</name>
</gene>
<sequence>MRIYVSKDNRIRIGSGIWVEAKRWGKKNEINIPNIPGEEREMLLEKRAKLKALTEHIEKEIQTAEDKSIPVGGIKSAHT</sequence>
<dbReference type="Proteomes" id="UP000824014">
    <property type="component" value="Unassembled WGS sequence"/>
</dbReference>
<accession>A0A9D2DEW4</accession>
<dbReference type="EMBL" id="DXCC01000027">
    <property type="protein sequence ID" value="HIZ15701.1"/>
    <property type="molecule type" value="Genomic_DNA"/>
</dbReference>
<comment type="caution">
    <text evidence="1">The sequence shown here is derived from an EMBL/GenBank/DDBJ whole genome shotgun (WGS) entry which is preliminary data.</text>
</comment>
<reference evidence="1" key="1">
    <citation type="journal article" date="2021" name="PeerJ">
        <title>Extensive microbial diversity within the chicken gut microbiome revealed by metagenomics and culture.</title>
        <authorList>
            <person name="Gilroy R."/>
            <person name="Ravi A."/>
            <person name="Getino M."/>
            <person name="Pursley I."/>
            <person name="Horton D.L."/>
            <person name="Alikhan N.F."/>
            <person name="Baker D."/>
            <person name="Gharbi K."/>
            <person name="Hall N."/>
            <person name="Watson M."/>
            <person name="Adriaenssens E.M."/>
            <person name="Foster-Nyarko E."/>
            <person name="Jarju S."/>
            <person name="Secka A."/>
            <person name="Antonio M."/>
            <person name="Oren A."/>
            <person name="Chaudhuri R.R."/>
            <person name="La Ragione R."/>
            <person name="Hildebrand F."/>
            <person name="Pallen M.J."/>
        </authorList>
    </citation>
    <scope>NUCLEOTIDE SEQUENCE</scope>
    <source>
        <strain evidence="1">ChiHjej11B10-19426</strain>
    </source>
</reference>
<evidence type="ECO:0000313" key="2">
    <source>
        <dbReference type="Proteomes" id="UP000824014"/>
    </source>
</evidence>
<protein>
    <submittedName>
        <fullName evidence="1">Uncharacterized protein</fullName>
    </submittedName>
</protein>
<organism evidence="1 2">
    <name type="scientific">Candidatus Tidjanibacter faecipullorum</name>
    <dbReference type="NCBI Taxonomy" id="2838766"/>
    <lineage>
        <taxon>Bacteria</taxon>
        <taxon>Pseudomonadati</taxon>
        <taxon>Bacteroidota</taxon>
        <taxon>Bacteroidia</taxon>
        <taxon>Bacteroidales</taxon>
        <taxon>Rikenellaceae</taxon>
        <taxon>Tidjanibacter</taxon>
    </lineage>
</organism>
<evidence type="ECO:0000313" key="1">
    <source>
        <dbReference type="EMBL" id="HIZ15701.1"/>
    </source>
</evidence>
<reference evidence="1" key="2">
    <citation type="submission" date="2021-04" db="EMBL/GenBank/DDBJ databases">
        <authorList>
            <person name="Gilroy R."/>
        </authorList>
    </citation>
    <scope>NUCLEOTIDE SEQUENCE</scope>
    <source>
        <strain evidence="1">ChiHjej11B10-19426</strain>
    </source>
</reference>
<proteinExistence type="predicted"/>
<dbReference type="AlphaFoldDB" id="A0A9D2DEW4"/>